<dbReference type="InterPro" id="IPR036390">
    <property type="entry name" value="WH_DNA-bd_sf"/>
</dbReference>
<keyword evidence="7" id="KW-1185">Reference proteome</keyword>
<evidence type="ECO:0000259" key="5">
    <source>
        <dbReference type="PROSITE" id="PS50931"/>
    </source>
</evidence>
<protein>
    <submittedName>
        <fullName evidence="6">LysR family transcriptional regulator</fullName>
    </submittedName>
</protein>
<dbReference type="InterPro" id="IPR000847">
    <property type="entry name" value="LysR_HTH_N"/>
</dbReference>
<dbReference type="GO" id="GO:0003677">
    <property type="term" value="F:DNA binding"/>
    <property type="evidence" value="ECO:0007669"/>
    <property type="project" value="UniProtKB-KW"/>
</dbReference>
<dbReference type="Pfam" id="PF00126">
    <property type="entry name" value="HTH_1"/>
    <property type="match status" value="1"/>
</dbReference>
<evidence type="ECO:0000256" key="4">
    <source>
        <dbReference type="ARBA" id="ARBA00023163"/>
    </source>
</evidence>
<dbReference type="SUPFAM" id="SSF46785">
    <property type="entry name" value="Winged helix' DNA-binding domain"/>
    <property type="match status" value="1"/>
</dbReference>
<evidence type="ECO:0000313" key="6">
    <source>
        <dbReference type="EMBL" id="GGH42328.1"/>
    </source>
</evidence>
<feature type="domain" description="HTH lysR-type" evidence="5">
    <location>
        <begin position="13"/>
        <end position="71"/>
    </location>
</feature>
<reference evidence="6" key="2">
    <citation type="submission" date="2020-09" db="EMBL/GenBank/DDBJ databases">
        <authorList>
            <person name="Sun Q."/>
            <person name="Zhou Y."/>
        </authorList>
    </citation>
    <scope>NUCLEOTIDE SEQUENCE</scope>
    <source>
        <strain evidence="6">CGMCC 1.15794</strain>
    </source>
</reference>
<evidence type="ECO:0000256" key="3">
    <source>
        <dbReference type="ARBA" id="ARBA00023125"/>
    </source>
</evidence>
<dbReference type="Gene3D" id="3.40.190.10">
    <property type="entry name" value="Periplasmic binding protein-like II"/>
    <property type="match status" value="2"/>
</dbReference>
<name>A0A917IEX4_9MICO</name>
<dbReference type="InterPro" id="IPR036388">
    <property type="entry name" value="WH-like_DNA-bd_sf"/>
</dbReference>
<dbReference type="PANTHER" id="PTHR30346:SF0">
    <property type="entry name" value="HCA OPERON TRANSCRIPTIONAL ACTIVATOR HCAR"/>
    <property type="match status" value="1"/>
</dbReference>
<keyword evidence="2" id="KW-0805">Transcription regulation</keyword>
<dbReference type="EMBL" id="BMJY01000005">
    <property type="protein sequence ID" value="GGH42328.1"/>
    <property type="molecule type" value="Genomic_DNA"/>
</dbReference>
<proteinExistence type="inferred from homology"/>
<dbReference type="RefSeq" id="WP_188755703.1">
    <property type="nucleotide sequence ID" value="NZ_BMJY01000005.1"/>
</dbReference>
<keyword evidence="4" id="KW-0804">Transcription</keyword>
<reference evidence="6" key="1">
    <citation type="journal article" date="2014" name="Int. J. Syst. Evol. Microbiol.">
        <title>Complete genome sequence of Corynebacterium casei LMG S-19264T (=DSM 44701T), isolated from a smear-ripened cheese.</title>
        <authorList>
            <consortium name="US DOE Joint Genome Institute (JGI-PGF)"/>
            <person name="Walter F."/>
            <person name="Albersmeier A."/>
            <person name="Kalinowski J."/>
            <person name="Ruckert C."/>
        </authorList>
    </citation>
    <scope>NUCLEOTIDE SEQUENCE</scope>
    <source>
        <strain evidence="6">CGMCC 1.15794</strain>
    </source>
</reference>
<accession>A0A917IEX4</accession>
<comment type="caution">
    <text evidence="6">The sequence shown here is derived from an EMBL/GenBank/DDBJ whole genome shotgun (WGS) entry which is preliminary data.</text>
</comment>
<dbReference type="GO" id="GO:0032993">
    <property type="term" value="C:protein-DNA complex"/>
    <property type="evidence" value="ECO:0007669"/>
    <property type="project" value="TreeGrafter"/>
</dbReference>
<gene>
    <name evidence="6" type="primary">hcaR</name>
    <name evidence="6" type="ORF">GCM10010921_15490</name>
</gene>
<evidence type="ECO:0000256" key="2">
    <source>
        <dbReference type="ARBA" id="ARBA00023015"/>
    </source>
</evidence>
<dbReference type="Proteomes" id="UP000657592">
    <property type="component" value="Unassembled WGS sequence"/>
</dbReference>
<organism evidence="6 7">
    <name type="scientific">Microbacterium album</name>
    <dbReference type="NCBI Taxonomy" id="2053191"/>
    <lineage>
        <taxon>Bacteria</taxon>
        <taxon>Bacillati</taxon>
        <taxon>Actinomycetota</taxon>
        <taxon>Actinomycetes</taxon>
        <taxon>Micrococcales</taxon>
        <taxon>Microbacteriaceae</taxon>
        <taxon>Microbacterium</taxon>
    </lineage>
</organism>
<dbReference type="PANTHER" id="PTHR30346">
    <property type="entry name" value="TRANSCRIPTIONAL DUAL REGULATOR HCAR-RELATED"/>
    <property type="match status" value="1"/>
</dbReference>
<keyword evidence="3" id="KW-0238">DNA-binding</keyword>
<evidence type="ECO:0000256" key="1">
    <source>
        <dbReference type="ARBA" id="ARBA00009437"/>
    </source>
</evidence>
<sequence length="315" mass="34693">MDQRLLKRRLPRVTTRQLWHFVTAAESGKLAEAGRLLRVAPSAISASIDELEATLGVQLCVRRKAKGLVLTPSGEAALALARNLLTDLLDFENAFREDDSTTSPLVVGCYMSLAPVVLPMTQARFASVLPHASLEFIEDAHDELQERLLEGTIDMAFMYDLDLDHRLKRVPLVSVTPRLLMPVDHPLAGPDAPDSVPLAMVADEPFVLFSASPLFEHYLRIFADEGIEPRIAHTCRNVGTMRAFVGRGTGLGLSYEQYDLRVSVENLEIVSKPISSGSAQPIDLCMVLPKGAKPSALTKRWMETAWNVIREPSAV</sequence>
<dbReference type="InterPro" id="IPR005119">
    <property type="entry name" value="LysR_subst-bd"/>
</dbReference>
<dbReference type="Pfam" id="PF03466">
    <property type="entry name" value="LysR_substrate"/>
    <property type="match status" value="1"/>
</dbReference>
<dbReference type="Gene3D" id="1.10.10.10">
    <property type="entry name" value="Winged helix-like DNA-binding domain superfamily/Winged helix DNA-binding domain"/>
    <property type="match status" value="1"/>
</dbReference>
<evidence type="ECO:0000313" key="7">
    <source>
        <dbReference type="Proteomes" id="UP000657592"/>
    </source>
</evidence>
<comment type="similarity">
    <text evidence="1">Belongs to the LysR transcriptional regulatory family.</text>
</comment>
<dbReference type="GO" id="GO:0003700">
    <property type="term" value="F:DNA-binding transcription factor activity"/>
    <property type="evidence" value="ECO:0007669"/>
    <property type="project" value="InterPro"/>
</dbReference>
<dbReference type="PROSITE" id="PS50931">
    <property type="entry name" value="HTH_LYSR"/>
    <property type="match status" value="1"/>
</dbReference>
<dbReference type="AlphaFoldDB" id="A0A917IEX4"/>
<dbReference type="SUPFAM" id="SSF53850">
    <property type="entry name" value="Periplasmic binding protein-like II"/>
    <property type="match status" value="1"/>
</dbReference>